<dbReference type="AlphaFoldDB" id="K1WUI3"/>
<evidence type="ECO:0000256" key="1">
    <source>
        <dbReference type="SAM" id="MobiDB-lite"/>
    </source>
</evidence>
<dbReference type="KEGG" id="mbe:MBM_05391"/>
<feature type="compositionally biased region" description="Low complexity" evidence="1">
    <location>
        <begin position="85"/>
        <end position="95"/>
    </location>
</feature>
<gene>
    <name evidence="2" type="ORF">MBM_05391</name>
</gene>
<proteinExistence type="predicted"/>
<dbReference type="HOGENOM" id="CLU_1982053_0_0_1"/>
<organism evidence="2 3">
    <name type="scientific">Marssonina brunnea f. sp. multigermtubi (strain MB_m1)</name>
    <name type="common">Marssonina leaf spot fungus</name>
    <dbReference type="NCBI Taxonomy" id="1072389"/>
    <lineage>
        <taxon>Eukaryota</taxon>
        <taxon>Fungi</taxon>
        <taxon>Dikarya</taxon>
        <taxon>Ascomycota</taxon>
        <taxon>Pezizomycotina</taxon>
        <taxon>Leotiomycetes</taxon>
        <taxon>Helotiales</taxon>
        <taxon>Drepanopezizaceae</taxon>
        <taxon>Drepanopeziza</taxon>
    </lineage>
</organism>
<dbReference type="EMBL" id="JH921439">
    <property type="protein sequence ID" value="EKD16097.1"/>
    <property type="molecule type" value="Genomic_DNA"/>
</dbReference>
<name>K1WUI3_MARBU</name>
<keyword evidence="3" id="KW-1185">Reference proteome</keyword>
<dbReference type="InParanoid" id="K1WUI3"/>
<reference evidence="2 3" key="1">
    <citation type="journal article" date="2012" name="BMC Genomics">
        <title>Sequencing the genome of Marssonina brunnea reveals fungus-poplar co-evolution.</title>
        <authorList>
            <person name="Zhu S."/>
            <person name="Cao Y.-Z."/>
            <person name="Jiang C."/>
            <person name="Tan B.-Y."/>
            <person name="Wang Z."/>
            <person name="Feng S."/>
            <person name="Zhang L."/>
            <person name="Su X.-H."/>
            <person name="Brejova B."/>
            <person name="Vinar T."/>
            <person name="Xu M."/>
            <person name="Wang M.-X."/>
            <person name="Zhang S.-G."/>
            <person name="Huang M.-R."/>
            <person name="Wu R."/>
            <person name="Zhou Y."/>
        </authorList>
    </citation>
    <scope>NUCLEOTIDE SEQUENCE [LARGE SCALE GENOMIC DNA]</scope>
    <source>
        <strain evidence="2 3">MB_m1</strain>
    </source>
</reference>
<evidence type="ECO:0000313" key="2">
    <source>
        <dbReference type="EMBL" id="EKD16097.1"/>
    </source>
</evidence>
<dbReference type="Proteomes" id="UP000006753">
    <property type="component" value="Unassembled WGS sequence"/>
</dbReference>
<accession>K1WUI3</accession>
<feature type="region of interest" description="Disordered" evidence="1">
    <location>
        <begin position="81"/>
        <end position="126"/>
    </location>
</feature>
<feature type="compositionally biased region" description="Basic and acidic residues" evidence="1">
    <location>
        <begin position="106"/>
        <end position="126"/>
    </location>
</feature>
<protein>
    <submittedName>
        <fullName evidence="2">Uncharacterized protein</fullName>
    </submittedName>
</protein>
<sequence length="126" mass="13857">MVSDLATLMSVITKQRSSSQPESLNRAFDEAIKALDDLPKNEDDLTNSSGPYSSFANLPSAKFIPINDAINKRKNNTRSFTFKDAAASTSSSNASPIKKKRPSQLKKNERVEDVSTEKDYKKAAKA</sequence>
<evidence type="ECO:0000313" key="3">
    <source>
        <dbReference type="Proteomes" id="UP000006753"/>
    </source>
</evidence>